<dbReference type="Pfam" id="PF02515">
    <property type="entry name" value="CoA_transf_3"/>
    <property type="match status" value="1"/>
</dbReference>
<evidence type="ECO:0000256" key="1">
    <source>
        <dbReference type="ARBA" id="ARBA00008383"/>
    </source>
</evidence>
<organism evidence="2 3">
    <name type="scientific">Fusarium acutatum</name>
    <dbReference type="NCBI Taxonomy" id="78861"/>
    <lineage>
        <taxon>Eukaryota</taxon>
        <taxon>Fungi</taxon>
        <taxon>Dikarya</taxon>
        <taxon>Ascomycota</taxon>
        <taxon>Pezizomycotina</taxon>
        <taxon>Sordariomycetes</taxon>
        <taxon>Hypocreomycetidae</taxon>
        <taxon>Hypocreales</taxon>
        <taxon>Nectriaceae</taxon>
        <taxon>Fusarium</taxon>
        <taxon>Fusarium fujikuroi species complex</taxon>
    </lineage>
</organism>
<reference evidence="2 3" key="1">
    <citation type="submission" date="2020-01" db="EMBL/GenBank/DDBJ databases">
        <title>Identification and distribution of gene clusters putatively required for synthesis of sphingolipid metabolism inhibitors in phylogenetically diverse species of the filamentous fungus Fusarium.</title>
        <authorList>
            <person name="Kim H.-S."/>
            <person name="Busman M."/>
            <person name="Brown D.W."/>
            <person name="Divon H."/>
            <person name="Uhlig S."/>
            <person name="Proctor R.H."/>
        </authorList>
    </citation>
    <scope>NUCLEOTIDE SEQUENCE [LARGE SCALE GENOMIC DNA]</scope>
    <source>
        <strain evidence="2 3">NRRL 13308</strain>
    </source>
</reference>
<protein>
    <submittedName>
        <fullName evidence="2">Acyl- transferase carnitine dehydratase</fullName>
    </submittedName>
</protein>
<comment type="similarity">
    <text evidence="1">Belongs to the CoA-transferase III family.</text>
</comment>
<sequence length="541" mass="60723">MSNYSISTEATRILNEVLLQDPKLQLPDSFVKAAEKVKFVGEDDQPFILTPLKITESSAALNALVATAANVVAAERYGINYQNVEINTDLATLFLESVLLPTIGGKHFMQNNKMLAELAKMDLHQMSKTVRRYATNVYRTKDGRWYHLHGSMNALPTMQMLGVEDSDVSTEEAFEIYTKKVAQWDSQDIEKAANEKYKQAGVICYTPDEFFTGEHGKIMSEEPLWSSTRVPAPKKSWPEAKDTDRCSPLAGIRVLDLSRVIAAPAVSKILSVLGADVIRVSCSRLPEYSATMPDLQTGKRDVDIDLKTIEGRQTLSELIKDADVLVDGYRPGALAKLGFDSKSLRELSPSLIYMRENCYGFKGPLSYRSGWQQISDCLVGLSYLQGKFLGLDEAVVPLFPNSDYQTGLVGAAAAIQALLARTQEDVTFDIDISLTQYNIWYYRLGSYSEDQQKALRSRDLQFSPRHYDDMSALVGKTHQSLQKIRPEIFKHPEYFWDMSGKEYGLDEDFKVLAPAFKFEKSSIGWDVPTGRRGRSKAEWVS</sequence>
<keyword evidence="2" id="KW-0808">Transferase</keyword>
<name>A0A8H4J9C1_9HYPO</name>
<dbReference type="Proteomes" id="UP000536711">
    <property type="component" value="Unassembled WGS sequence"/>
</dbReference>
<dbReference type="Gene3D" id="3.40.50.10540">
    <property type="entry name" value="Crotonobetainyl-coa:carnitine coa-transferase, domain 1"/>
    <property type="match status" value="1"/>
</dbReference>
<gene>
    <name evidence="2" type="ORF">FACUT_13387</name>
</gene>
<dbReference type="OrthoDB" id="2308815at2759"/>
<evidence type="ECO:0000313" key="3">
    <source>
        <dbReference type="Proteomes" id="UP000536711"/>
    </source>
</evidence>
<dbReference type="InterPro" id="IPR052985">
    <property type="entry name" value="CoA-trans_III_biosynth/detox"/>
</dbReference>
<comment type="caution">
    <text evidence="2">The sequence shown here is derived from an EMBL/GenBank/DDBJ whole genome shotgun (WGS) entry which is preliminary data.</text>
</comment>
<dbReference type="EMBL" id="JAADJF010000554">
    <property type="protein sequence ID" value="KAF4415456.1"/>
    <property type="molecule type" value="Genomic_DNA"/>
</dbReference>
<dbReference type="AlphaFoldDB" id="A0A8H4J9C1"/>
<evidence type="ECO:0000313" key="2">
    <source>
        <dbReference type="EMBL" id="KAF4415456.1"/>
    </source>
</evidence>
<dbReference type="PANTHER" id="PTHR48229">
    <property type="entry name" value="CAIB/BAIF FAMILY ENZYME (AFU_ORTHOLOGUE AFUA_1G05360)-RELATED"/>
    <property type="match status" value="1"/>
</dbReference>
<dbReference type="GO" id="GO:0016740">
    <property type="term" value="F:transferase activity"/>
    <property type="evidence" value="ECO:0007669"/>
    <property type="project" value="UniProtKB-KW"/>
</dbReference>
<dbReference type="InterPro" id="IPR003673">
    <property type="entry name" value="CoA-Trfase_fam_III"/>
</dbReference>
<dbReference type="SUPFAM" id="SSF89796">
    <property type="entry name" value="CoA-transferase family III (CaiB/BaiF)"/>
    <property type="match status" value="2"/>
</dbReference>
<dbReference type="InterPro" id="IPR023606">
    <property type="entry name" value="CoA-Trfase_III_dom_1_sf"/>
</dbReference>
<accession>A0A8H4J9C1</accession>
<dbReference type="PANTHER" id="PTHR48229:SF1">
    <property type="entry name" value="ALPHA METHYLACYL-COA RACEMASE-RELATED"/>
    <property type="match status" value="1"/>
</dbReference>
<keyword evidence="3" id="KW-1185">Reference proteome</keyword>
<proteinExistence type="inferred from homology"/>